<gene>
    <name evidence="10 15" type="primary">murF</name>
    <name evidence="15" type="ORF">QUW28_02760</name>
</gene>
<evidence type="ECO:0000313" key="15">
    <source>
        <dbReference type="EMBL" id="MDM8274426.1"/>
    </source>
</evidence>
<dbReference type="InterPro" id="IPR036565">
    <property type="entry name" value="Mur-like_cat_sf"/>
</dbReference>
<dbReference type="EC" id="6.3.2.10" evidence="10 11"/>
<evidence type="ECO:0000256" key="8">
    <source>
        <dbReference type="ARBA" id="ARBA00023306"/>
    </source>
</evidence>
<keyword evidence="7 10" id="KW-0573">Peptidoglycan synthesis</keyword>
<comment type="catalytic activity">
    <reaction evidence="10 11">
        <text>D-alanyl-D-alanine + UDP-N-acetyl-alpha-D-muramoyl-L-alanyl-gamma-D-glutamyl-meso-2,6-diaminopimelate + ATP = UDP-N-acetyl-alpha-D-muramoyl-L-alanyl-gamma-D-glutamyl-meso-2,6-diaminopimeloyl-D-alanyl-D-alanine + ADP + phosphate + H(+)</text>
        <dbReference type="Rhea" id="RHEA:28374"/>
        <dbReference type="ChEBI" id="CHEBI:15378"/>
        <dbReference type="ChEBI" id="CHEBI:30616"/>
        <dbReference type="ChEBI" id="CHEBI:43474"/>
        <dbReference type="ChEBI" id="CHEBI:57822"/>
        <dbReference type="ChEBI" id="CHEBI:61386"/>
        <dbReference type="ChEBI" id="CHEBI:83905"/>
        <dbReference type="ChEBI" id="CHEBI:456216"/>
        <dbReference type="EC" id="6.3.2.10"/>
    </reaction>
</comment>
<feature type="domain" description="Mur ligase C-terminal" evidence="13">
    <location>
        <begin position="338"/>
        <end position="465"/>
    </location>
</feature>
<dbReference type="Proteomes" id="UP001529421">
    <property type="component" value="Unassembled WGS sequence"/>
</dbReference>
<dbReference type="NCBIfam" id="TIGR01143">
    <property type="entry name" value="murF"/>
    <property type="match status" value="1"/>
</dbReference>
<evidence type="ECO:0000256" key="4">
    <source>
        <dbReference type="ARBA" id="ARBA00022741"/>
    </source>
</evidence>
<keyword evidence="1 10" id="KW-0963">Cytoplasm</keyword>
<dbReference type="SUPFAM" id="SSF63418">
    <property type="entry name" value="MurE/MurF N-terminal domain"/>
    <property type="match status" value="1"/>
</dbReference>
<evidence type="ECO:0000256" key="5">
    <source>
        <dbReference type="ARBA" id="ARBA00022840"/>
    </source>
</evidence>
<dbReference type="Pfam" id="PF02875">
    <property type="entry name" value="Mur_ligase_C"/>
    <property type="match status" value="1"/>
</dbReference>
<dbReference type="InterPro" id="IPR004101">
    <property type="entry name" value="Mur_ligase_C"/>
</dbReference>
<sequence>MIEIAVKFLERVTGARPYTGNADRVCRGCVIDSREVEQDSIFVAFPGERVDGNDYAPQAIEAGAAAVILTREPSRKLIRLADDHECAVFVADDAEEFLLRLAQGYRARMKCTVIAVTGSVGKTTTKDILSALLATHYRVHATQGNYNNLIGMPLTILSAPKNTQVLVLEMGMNSFGEIERLSRCAQPTYAIITKVGTSHIGMLGSRENIARAKAEVLAGMPASSENFEGHHSLLVLNGEDDYTPFIIEHFARPAGVDVLLAGTSEDDDVWARDIQVGADGCAEFDIMLENGSQYHTGLSITGAQAVPNALYAAAVAHRLGVAQYEIDQVFHELRLTGHRQELRRAASGARVVDDSYNASPESMAAGLDLLCGLDATGRRVAVLGEMGELGDEAPRFHELVGAYAAAKKLDQLVCVGGELAERMAAAARLMGMPEDRVSHMPDTASALARWGSTFSATDMVLVKGSHAVGLDRFVEGVCADVR</sequence>
<evidence type="ECO:0000256" key="6">
    <source>
        <dbReference type="ARBA" id="ARBA00022960"/>
    </source>
</evidence>
<comment type="function">
    <text evidence="10 11">Involved in cell wall formation. Catalyzes the final step in the synthesis of UDP-N-acetylmuramoyl-pentapeptide, the precursor of murein.</text>
</comment>
<protein>
    <recommendedName>
        <fullName evidence="10 11">UDP-N-acetylmuramoyl-tripeptide--D-alanyl-D-alanine ligase</fullName>
        <ecNumber evidence="10 11">6.3.2.10</ecNumber>
    </recommendedName>
    <alternativeName>
        <fullName evidence="10">D-alanyl-D-alanine-adding enzyme</fullName>
    </alternativeName>
</protein>
<dbReference type="PANTHER" id="PTHR43024:SF1">
    <property type="entry name" value="UDP-N-ACETYLMURAMOYL-TRIPEPTIDE--D-ALANYL-D-ALANINE LIGASE"/>
    <property type="match status" value="1"/>
</dbReference>
<evidence type="ECO:0000259" key="14">
    <source>
        <dbReference type="Pfam" id="PF08245"/>
    </source>
</evidence>
<evidence type="ECO:0000256" key="9">
    <source>
        <dbReference type="ARBA" id="ARBA00023316"/>
    </source>
</evidence>
<dbReference type="Gene3D" id="3.40.1190.10">
    <property type="entry name" value="Mur-like, catalytic domain"/>
    <property type="match status" value="1"/>
</dbReference>
<comment type="similarity">
    <text evidence="10">Belongs to the MurCDEF family. MurF subfamily.</text>
</comment>
<dbReference type="Gene3D" id="3.40.1390.10">
    <property type="entry name" value="MurE/MurF, N-terminal domain"/>
    <property type="match status" value="1"/>
</dbReference>
<feature type="binding site" evidence="10">
    <location>
        <begin position="118"/>
        <end position="124"/>
    </location>
    <ligand>
        <name>ATP</name>
        <dbReference type="ChEBI" id="CHEBI:30616"/>
    </ligand>
</feature>
<dbReference type="InterPro" id="IPR036615">
    <property type="entry name" value="Mur_ligase_C_dom_sf"/>
</dbReference>
<keyword evidence="5 10" id="KW-0067">ATP-binding</keyword>
<dbReference type="InterPro" id="IPR005863">
    <property type="entry name" value="UDP-N-AcMur_synth"/>
</dbReference>
<dbReference type="HAMAP" id="MF_02019">
    <property type="entry name" value="MurF"/>
    <property type="match status" value="1"/>
</dbReference>
<evidence type="ECO:0000313" key="16">
    <source>
        <dbReference type="Proteomes" id="UP001529421"/>
    </source>
</evidence>
<evidence type="ECO:0000259" key="13">
    <source>
        <dbReference type="Pfam" id="PF02875"/>
    </source>
</evidence>
<comment type="caution">
    <text evidence="15">The sequence shown here is derived from an EMBL/GenBank/DDBJ whole genome shotgun (WGS) entry which is preliminary data.</text>
</comment>
<evidence type="ECO:0000256" key="11">
    <source>
        <dbReference type="RuleBase" id="RU004136"/>
    </source>
</evidence>
<comment type="subcellular location">
    <subcellularLocation>
        <location evidence="10 11">Cytoplasm</location>
    </subcellularLocation>
</comment>
<keyword evidence="6 10" id="KW-0133">Cell shape</keyword>
<evidence type="ECO:0000259" key="12">
    <source>
        <dbReference type="Pfam" id="PF01225"/>
    </source>
</evidence>
<evidence type="ECO:0000256" key="7">
    <source>
        <dbReference type="ARBA" id="ARBA00022984"/>
    </source>
</evidence>
<keyword evidence="3 10" id="KW-0132">Cell division</keyword>
<evidence type="ECO:0000256" key="2">
    <source>
        <dbReference type="ARBA" id="ARBA00022598"/>
    </source>
</evidence>
<dbReference type="InterPro" id="IPR000713">
    <property type="entry name" value="Mur_ligase_N"/>
</dbReference>
<keyword evidence="8 10" id="KW-0131">Cell cycle</keyword>
<keyword evidence="16" id="KW-1185">Reference proteome</keyword>
<organism evidence="15 16">
    <name type="scientific">Enorma phocaeensis</name>
    <dbReference type="NCBI Taxonomy" id="1871019"/>
    <lineage>
        <taxon>Bacteria</taxon>
        <taxon>Bacillati</taxon>
        <taxon>Actinomycetota</taxon>
        <taxon>Coriobacteriia</taxon>
        <taxon>Coriobacteriales</taxon>
        <taxon>Coriobacteriaceae</taxon>
        <taxon>Enorma</taxon>
    </lineage>
</organism>
<comment type="pathway">
    <text evidence="10 11">Cell wall biogenesis; peptidoglycan biosynthesis.</text>
</comment>
<dbReference type="RefSeq" id="WP_289544402.1">
    <property type="nucleotide sequence ID" value="NZ_JAUDDZ010000002.1"/>
</dbReference>
<dbReference type="SUPFAM" id="SSF53244">
    <property type="entry name" value="MurD-like peptide ligases, peptide-binding domain"/>
    <property type="match status" value="1"/>
</dbReference>
<reference evidence="16" key="1">
    <citation type="submission" date="2023-06" db="EMBL/GenBank/DDBJ databases">
        <title>Identification and characterization of horizontal gene transfer across gut microbiota members of farm animals based on homology search.</title>
        <authorList>
            <person name="Zeman M."/>
            <person name="Kubasova T."/>
            <person name="Jahodarova E."/>
            <person name="Nykrynova M."/>
            <person name="Rychlik I."/>
        </authorList>
    </citation>
    <scope>NUCLEOTIDE SEQUENCE [LARGE SCALE GENOMIC DNA]</scope>
    <source>
        <strain evidence="16">154_Feed</strain>
    </source>
</reference>
<keyword evidence="9 10" id="KW-0961">Cell wall biogenesis/degradation</keyword>
<evidence type="ECO:0000256" key="1">
    <source>
        <dbReference type="ARBA" id="ARBA00022490"/>
    </source>
</evidence>
<dbReference type="EMBL" id="JAUDDZ010000002">
    <property type="protein sequence ID" value="MDM8274426.1"/>
    <property type="molecule type" value="Genomic_DNA"/>
</dbReference>
<feature type="domain" description="Mur ligase central" evidence="14">
    <location>
        <begin position="116"/>
        <end position="316"/>
    </location>
</feature>
<evidence type="ECO:0000256" key="10">
    <source>
        <dbReference type="HAMAP-Rule" id="MF_02019"/>
    </source>
</evidence>
<evidence type="ECO:0000256" key="3">
    <source>
        <dbReference type="ARBA" id="ARBA00022618"/>
    </source>
</evidence>
<keyword evidence="2 10" id="KW-0436">Ligase</keyword>
<dbReference type="SUPFAM" id="SSF53623">
    <property type="entry name" value="MurD-like peptide ligases, catalytic domain"/>
    <property type="match status" value="1"/>
</dbReference>
<dbReference type="Gene3D" id="3.90.190.20">
    <property type="entry name" value="Mur ligase, C-terminal domain"/>
    <property type="match status" value="1"/>
</dbReference>
<dbReference type="Pfam" id="PF01225">
    <property type="entry name" value="Mur_ligase"/>
    <property type="match status" value="1"/>
</dbReference>
<dbReference type="InterPro" id="IPR035911">
    <property type="entry name" value="MurE/MurF_N"/>
</dbReference>
<proteinExistence type="inferred from homology"/>
<keyword evidence="4 10" id="KW-0547">Nucleotide-binding</keyword>
<feature type="domain" description="Mur ligase N-terminal catalytic" evidence="12">
    <location>
        <begin position="28"/>
        <end position="73"/>
    </location>
</feature>
<name>A0ABT7V7G4_9ACTN</name>
<accession>A0ABT7V7G4</accession>
<dbReference type="Pfam" id="PF08245">
    <property type="entry name" value="Mur_ligase_M"/>
    <property type="match status" value="1"/>
</dbReference>
<dbReference type="GO" id="GO:0047480">
    <property type="term" value="F:UDP-N-acetylmuramoyl-tripeptide-D-alanyl-D-alanine ligase activity"/>
    <property type="evidence" value="ECO:0007669"/>
    <property type="project" value="UniProtKB-EC"/>
</dbReference>
<dbReference type="PANTHER" id="PTHR43024">
    <property type="entry name" value="UDP-N-ACETYLMURAMOYL-TRIPEPTIDE--D-ALANYL-D-ALANINE LIGASE"/>
    <property type="match status" value="1"/>
</dbReference>
<dbReference type="InterPro" id="IPR013221">
    <property type="entry name" value="Mur_ligase_cen"/>
</dbReference>
<dbReference type="InterPro" id="IPR051046">
    <property type="entry name" value="MurCDEF_CellWall_CoF430Synth"/>
</dbReference>